<evidence type="ECO:0000313" key="1">
    <source>
        <dbReference type="EnsemblMetazoa" id="GBRI030363-PA"/>
    </source>
</evidence>
<dbReference type="VEuPathDB" id="VectorBase:GBRI030363"/>
<proteinExistence type="predicted"/>
<reference evidence="1" key="2">
    <citation type="submission" date="2020-05" db="UniProtKB">
        <authorList>
            <consortium name="EnsemblMetazoa"/>
        </authorList>
    </citation>
    <scope>IDENTIFICATION</scope>
    <source>
        <strain evidence="1">IAEA</strain>
    </source>
</reference>
<name>A0A1A9WSF2_9MUSC</name>
<dbReference type="EnsemblMetazoa" id="GBRI030363-RA">
    <property type="protein sequence ID" value="GBRI030363-PA"/>
    <property type="gene ID" value="GBRI030363"/>
</dbReference>
<accession>A0A1A9WSF2</accession>
<sequence>MDDYGFQSIRQRYKGLEEQDLHLEIQEYGNGVLEKSLYFVMTLAYEYMQKHFFSKNNCFMAISSIHDIAINEVLENRANCGNLCSTVAKAEFLQFVAIFYLYNKNQTSASLLQKKNV</sequence>
<evidence type="ECO:0000313" key="2">
    <source>
        <dbReference type="Proteomes" id="UP000091820"/>
    </source>
</evidence>
<organism evidence="1 2">
    <name type="scientific">Glossina brevipalpis</name>
    <dbReference type="NCBI Taxonomy" id="37001"/>
    <lineage>
        <taxon>Eukaryota</taxon>
        <taxon>Metazoa</taxon>
        <taxon>Ecdysozoa</taxon>
        <taxon>Arthropoda</taxon>
        <taxon>Hexapoda</taxon>
        <taxon>Insecta</taxon>
        <taxon>Pterygota</taxon>
        <taxon>Neoptera</taxon>
        <taxon>Endopterygota</taxon>
        <taxon>Diptera</taxon>
        <taxon>Brachycera</taxon>
        <taxon>Muscomorpha</taxon>
        <taxon>Hippoboscoidea</taxon>
        <taxon>Glossinidae</taxon>
        <taxon>Glossina</taxon>
    </lineage>
</organism>
<protein>
    <submittedName>
        <fullName evidence="1">Uncharacterized protein</fullName>
    </submittedName>
</protein>
<dbReference type="AlphaFoldDB" id="A0A1A9WSF2"/>
<reference evidence="2" key="1">
    <citation type="submission" date="2014-03" db="EMBL/GenBank/DDBJ databases">
        <authorList>
            <person name="Aksoy S."/>
            <person name="Warren W."/>
            <person name="Wilson R.K."/>
        </authorList>
    </citation>
    <scope>NUCLEOTIDE SEQUENCE [LARGE SCALE GENOMIC DNA]</scope>
    <source>
        <strain evidence="2">IAEA</strain>
    </source>
</reference>
<keyword evidence="2" id="KW-1185">Reference proteome</keyword>
<dbReference type="Proteomes" id="UP000091820">
    <property type="component" value="Unassembled WGS sequence"/>
</dbReference>